<gene>
    <name evidence="1" type="ORF">GCM10007170_15530</name>
</gene>
<evidence type="ECO:0000313" key="2">
    <source>
        <dbReference type="Proteomes" id="UP000643279"/>
    </source>
</evidence>
<dbReference type="Proteomes" id="UP000643279">
    <property type="component" value="Unassembled WGS sequence"/>
</dbReference>
<evidence type="ECO:0000313" key="1">
    <source>
        <dbReference type="EMBL" id="GGH93805.1"/>
    </source>
</evidence>
<name>A0ABQ2AMG1_9MICC</name>
<organism evidence="1 2">
    <name type="scientific">Arthrobacter liuii</name>
    <dbReference type="NCBI Taxonomy" id="1476996"/>
    <lineage>
        <taxon>Bacteria</taxon>
        <taxon>Bacillati</taxon>
        <taxon>Actinomycetota</taxon>
        <taxon>Actinomycetes</taxon>
        <taxon>Micrococcales</taxon>
        <taxon>Micrococcaceae</taxon>
        <taxon>Arthrobacter</taxon>
    </lineage>
</organism>
<keyword evidence="2" id="KW-1185">Reference proteome</keyword>
<protein>
    <submittedName>
        <fullName evidence="1">Uncharacterized protein</fullName>
    </submittedName>
</protein>
<proteinExistence type="predicted"/>
<dbReference type="EMBL" id="BMFW01000005">
    <property type="protein sequence ID" value="GGH93805.1"/>
    <property type="molecule type" value="Genomic_DNA"/>
</dbReference>
<reference evidence="2" key="1">
    <citation type="journal article" date="2019" name="Int. J. Syst. Evol. Microbiol.">
        <title>The Global Catalogue of Microorganisms (GCM) 10K type strain sequencing project: providing services to taxonomists for standard genome sequencing and annotation.</title>
        <authorList>
            <consortium name="The Broad Institute Genomics Platform"/>
            <consortium name="The Broad Institute Genome Sequencing Center for Infectious Disease"/>
            <person name="Wu L."/>
            <person name="Ma J."/>
        </authorList>
    </citation>
    <scope>NUCLEOTIDE SEQUENCE [LARGE SCALE GENOMIC DNA]</scope>
    <source>
        <strain evidence="2">CGMCC 1.12778</strain>
    </source>
</reference>
<sequence>MTRSLTSILFHAARLSADGRALRKGPEAVGKRIIRKQVYRRTGGILGALLRAVLK</sequence>
<accession>A0ABQ2AMG1</accession>
<comment type="caution">
    <text evidence="1">The sequence shown here is derived from an EMBL/GenBank/DDBJ whole genome shotgun (WGS) entry which is preliminary data.</text>
</comment>
<dbReference type="RefSeq" id="WP_188571054.1">
    <property type="nucleotide sequence ID" value="NZ_BMFW01000005.1"/>
</dbReference>